<dbReference type="SMART" id="SM00034">
    <property type="entry name" value="CLECT"/>
    <property type="match status" value="2"/>
</dbReference>
<dbReference type="GO" id="GO:0005509">
    <property type="term" value="F:calcium ion binding"/>
    <property type="evidence" value="ECO:0007669"/>
    <property type="project" value="InterPro"/>
</dbReference>
<feature type="domain" description="C-type lectin" evidence="8">
    <location>
        <begin position="670"/>
        <end position="810"/>
    </location>
</feature>
<dbReference type="SMART" id="SM00179">
    <property type="entry name" value="EGF_CA"/>
    <property type="match status" value="7"/>
</dbReference>
<feature type="compositionally biased region" description="Basic and acidic residues" evidence="5">
    <location>
        <begin position="1"/>
        <end position="22"/>
    </location>
</feature>
<feature type="disulfide bond" evidence="4">
    <location>
        <begin position="479"/>
        <end position="489"/>
    </location>
</feature>
<dbReference type="InParanoid" id="C3ZAF3"/>
<feature type="disulfide bond" evidence="4">
    <location>
        <begin position="442"/>
        <end position="452"/>
    </location>
</feature>
<gene>
    <name evidence="9" type="ORF">BRAFLDRAFT_87758</name>
</gene>
<organism>
    <name type="scientific">Branchiostoma floridae</name>
    <name type="common">Florida lancelet</name>
    <name type="synonym">Amphioxus</name>
    <dbReference type="NCBI Taxonomy" id="7739"/>
    <lineage>
        <taxon>Eukaryota</taxon>
        <taxon>Metazoa</taxon>
        <taxon>Chordata</taxon>
        <taxon>Cephalochordata</taxon>
        <taxon>Leptocardii</taxon>
        <taxon>Amphioxiformes</taxon>
        <taxon>Branchiostomatidae</taxon>
        <taxon>Branchiostoma</taxon>
    </lineage>
</organism>
<dbReference type="InterPro" id="IPR000152">
    <property type="entry name" value="EGF-type_Asp/Asn_hydroxyl_site"/>
</dbReference>
<evidence type="ECO:0000259" key="8">
    <source>
        <dbReference type="PROSITE" id="PS50041"/>
    </source>
</evidence>
<dbReference type="PANTHER" id="PTHR24049">
    <property type="entry name" value="CRUMBS FAMILY MEMBER"/>
    <property type="match status" value="1"/>
</dbReference>
<dbReference type="CDD" id="cd00037">
    <property type="entry name" value="CLECT"/>
    <property type="match status" value="2"/>
</dbReference>
<protein>
    <submittedName>
        <fullName evidence="9">Uncharacterized protein</fullName>
    </submittedName>
</protein>
<dbReference type="InterPro" id="IPR001304">
    <property type="entry name" value="C-type_lectin-like"/>
</dbReference>
<dbReference type="PROSITE" id="PS50041">
    <property type="entry name" value="C_TYPE_LECTIN_2"/>
    <property type="match status" value="2"/>
</dbReference>
<keyword evidence="2" id="KW-0677">Repeat</keyword>
<reference evidence="9" key="1">
    <citation type="journal article" date="2008" name="Nature">
        <title>The amphioxus genome and the evolution of the chordate karyotype.</title>
        <authorList>
            <consortium name="US DOE Joint Genome Institute (JGI-PGF)"/>
            <person name="Putnam N.H."/>
            <person name="Butts T."/>
            <person name="Ferrier D.E.K."/>
            <person name="Furlong R.F."/>
            <person name="Hellsten U."/>
            <person name="Kawashima T."/>
            <person name="Robinson-Rechavi M."/>
            <person name="Shoguchi E."/>
            <person name="Terry A."/>
            <person name="Yu J.-K."/>
            <person name="Benito-Gutierrez E.L."/>
            <person name="Dubchak I."/>
            <person name="Garcia-Fernandez J."/>
            <person name="Gibson-Brown J.J."/>
            <person name="Grigoriev I.V."/>
            <person name="Horton A.C."/>
            <person name="de Jong P.J."/>
            <person name="Jurka J."/>
            <person name="Kapitonov V.V."/>
            <person name="Kohara Y."/>
            <person name="Kuroki Y."/>
            <person name="Lindquist E."/>
            <person name="Lucas S."/>
            <person name="Osoegawa K."/>
            <person name="Pennacchio L.A."/>
            <person name="Salamov A.A."/>
            <person name="Satou Y."/>
            <person name="Sauka-Spengler T."/>
            <person name="Schmutz J."/>
            <person name="Shin-I T."/>
            <person name="Toyoda A."/>
            <person name="Bronner-Fraser M."/>
            <person name="Fujiyama A."/>
            <person name="Holland L.Z."/>
            <person name="Holland P.W.H."/>
            <person name="Satoh N."/>
            <person name="Rokhsar D.S."/>
        </authorList>
    </citation>
    <scope>NUCLEOTIDE SEQUENCE [LARGE SCALE GENOMIC DNA]</scope>
    <source>
        <strain evidence="9">S238N-H82</strain>
        <tissue evidence="9">Testes</tissue>
    </source>
</reference>
<dbReference type="FunFam" id="2.10.25.10:FF:000901">
    <property type="entry name" value="Uncharacterized protein"/>
    <property type="match status" value="6"/>
</dbReference>
<dbReference type="PROSITE" id="PS01186">
    <property type="entry name" value="EGF_2"/>
    <property type="match status" value="7"/>
</dbReference>
<keyword evidence="6" id="KW-0472">Membrane</keyword>
<keyword evidence="1 4" id="KW-0245">EGF-like domain</keyword>
<dbReference type="SMART" id="SM00181">
    <property type="entry name" value="EGF"/>
    <property type="match status" value="7"/>
</dbReference>
<feature type="domain" description="C-type lectin" evidence="8">
    <location>
        <begin position="307"/>
        <end position="351"/>
    </location>
</feature>
<feature type="disulfide bond" evidence="4">
    <location>
        <begin position="463"/>
        <end position="472"/>
    </location>
</feature>
<feature type="disulfide bond" evidence="4">
    <location>
        <begin position="553"/>
        <end position="563"/>
    </location>
</feature>
<evidence type="ECO:0000256" key="3">
    <source>
        <dbReference type="ARBA" id="ARBA00023157"/>
    </source>
</evidence>
<feature type="disulfide bond" evidence="4">
    <location>
        <begin position="627"/>
        <end position="637"/>
    </location>
</feature>
<accession>C3ZAF3</accession>
<feature type="disulfide bond" evidence="4">
    <location>
        <begin position="611"/>
        <end position="620"/>
    </location>
</feature>
<evidence type="ECO:0000256" key="1">
    <source>
        <dbReference type="ARBA" id="ARBA00022536"/>
    </source>
</evidence>
<evidence type="ECO:0000256" key="4">
    <source>
        <dbReference type="PROSITE-ProRule" id="PRU00076"/>
    </source>
</evidence>
<feature type="transmembrane region" description="Helical" evidence="6">
    <location>
        <begin position="156"/>
        <end position="178"/>
    </location>
</feature>
<feature type="domain" description="EGF-like" evidence="7">
    <location>
        <begin position="549"/>
        <end position="584"/>
    </location>
</feature>
<comment type="caution">
    <text evidence="4">Lacks conserved residue(s) required for the propagation of feature annotation.</text>
</comment>
<feature type="compositionally biased region" description="Basic and acidic residues" evidence="5">
    <location>
        <begin position="58"/>
        <end position="71"/>
    </location>
</feature>
<dbReference type="Gene3D" id="2.10.25.10">
    <property type="entry name" value="Laminin"/>
    <property type="match status" value="7"/>
</dbReference>
<sequence>MAAADEKIAPGGEDKPGEDVDISKLSSGRLRPVPDEHTPAPKRREKRRAELPSAPGKGIEKDPKLRSKAVYETKLGPPGADSDPHPGPPEPRYLQIGDHIVECPEHREESVYDKPEDVRGYKEEGVDYDPPEEVSFAYKAKARVVGMWNKMTASTVFLPALGCGILVMASVITASVLATHLVHEKKDAHDPKMQAGMVASKTSSPASLMAFFNHSSPASLVATSQLESTELFANTTETLSVTVTFLSTTDMIGSSMAFFNHSSPASLVATSQLESTELFENTTDTPPVTTTCLSTTTKPCRPEWSGYKSHCYKLMSDKTKWEKANSKCKQQGANLASITSREEANFINSIIVGDMIGSSMAFFNHSSPASLVAASQLESTELFENTTDTPPVTATCLSTTDINECMRNPCQHGRCMNQDGGYKCTCDPGWTGQNCQLDLNECASNPCQHGRCVNKDGGYKCICDPGWTGRNCKEDMNECASNPCQHGRCVNKDGGYKCICRPGWTGRNCEEDLNECASNPCQHGRCVNKDGGYKCICDPGWTERNCEEDLNECALNPCQHGRCVNKDGGYKCICRPGWTGRNCEEDLNECMTKPCQHGRCVNQDGGYNCTCDPGWTGQNCQQDLNECMRKPCQHGRCVNQDGGYKCTCDPGWTGQNCEQAKSCRPGWSGYKSHCYKLMTDKTEWEKSNSQCKQRGANLASITSREEANFINSIIVGAPVGGWDTALVWFGLNRKDGKFSQFTDGSKVTYTNWEPGEPNNNHHFLSLWGPQDCVAMYSKDGDAGMFFRDEQVKRGQWNDDQCYHCFPFICKHPK</sequence>
<evidence type="ECO:0000256" key="6">
    <source>
        <dbReference type="SAM" id="Phobius"/>
    </source>
</evidence>
<dbReference type="SUPFAM" id="SSF57196">
    <property type="entry name" value="EGF/Laminin"/>
    <property type="match status" value="3"/>
</dbReference>
<dbReference type="Pfam" id="PF00059">
    <property type="entry name" value="Lectin_C"/>
    <property type="match status" value="2"/>
</dbReference>
<feature type="disulfide bond" evidence="4">
    <location>
        <begin position="405"/>
        <end position="415"/>
    </location>
</feature>
<evidence type="ECO:0000256" key="2">
    <source>
        <dbReference type="ARBA" id="ARBA00022737"/>
    </source>
</evidence>
<dbReference type="Pfam" id="PF25024">
    <property type="entry name" value="EGF_TEN"/>
    <property type="match status" value="1"/>
</dbReference>
<dbReference type="FunFam" id="3.10.100.10:FF:000094">
    <property type="entry name" value="Uncharacterized protein"/>
    <property type="match status" value="1"/>
</dbReference>
<feature type="disulfide bond" evidence="4">
    <location>
        <begin position="500"/>
        <end position="509"/>
    </location>
</feature>
<dbReference type="FunFam" id="2.10.25.10:FF:000279">
    <property type="entry name" value="Neurogenic locus notch 1"/>
    <property type="match status" value="1"/>
</dbReference>
<dbReference type="PROSITE" id="PS00010">
    <property type="entry name" value="ASX_HYDROXYL"/>
    <property type="match status" value="7"/>
</dbReference>
<keyword evidence="6" id="KW-0812">Transmembrane</keyword>
<evidence type="ECO:0000259" key="7">
    <source>
        <dbReference type="PROSITE" id="PS50026"/>
    </source>
</evidence>
<evidence type="ECO:0000313" key="9">
    <source>
        <dbReference type="EMBL" id="EEN50546.1"/>
    </source>
</evidence>
<dbReference type="InterPro" id="IPR049883">
    <property type="entry name" value="NOTCH1_EGF-like"/>
</dbReference>
<proteinExistence type="predicted"/>
<feature type="domain" description="EGF-like" evidence="7">
    <location>
        <begin position="401"/>
        <end position="436"/>
    </location>
</feature>
<dbReference type="PROSITE" id="PS01187">
    <property type="entry name" value="EGF_CA"/>
    <property type="match status" value="2"/>
</dbReference>
<feature type="disulfide bond" evidence="4">
    <location>
        <begin position="426"/>
        <end position="435"/>
    </location>
</feature>
<feature type="domain" description="EGF-like" evidence="7">
    <location>
        <begin position="475"/>
        <end position="510"/>
    </location>
</feature>
<dbReference type="PROSITE" id="PS50026">
    <property type="entry name" value="EGF_3"/>
    <property type="match status" value="7"/>
</dbReference>
<keyword evidence="6" id="KW-1133">Transmembrane helix</keyword>
<dbReference type="InterPro" id="IPR009030">
    <property type="entry name" value="Growth_fac_rcpt_cys_sf"/>
</dbReference>
<dbReference type="InterPro" id="IPR051022">
    <property type="entry name" value="Notch_Cell-Fate_Det"/>
</dbReference>
<evidence type="ECO:0000256" key="5">
    <source>
        <dbReference type="SAM" id="MobiDB-lite"/>
    </source>
</evidence>
<dbReference type="CDD" id="cd00054">
    <property type="entry name" value="EGF_CA"/>
    <property type="match status" value="7"/>
</dbReference>
<feature type="disulfide bond" evidence="4">
    <location>
        <begin position="516"/>
        <end position="526"/>
    </location>
</feature>
<dbReference type="Gene3D" id="3.10.100.10">
    <property type="entry name" value="Mannose-Binding Protein A, subunit A"/>
    <property type="match status" value="2"/>
</dbReference>
<dbReference type="SUPFAM" id="SSF56436">
    <property type="entry name" value="C-type lectin-like"/>
    <property type="match status" value="2"/>
</dbReference>
<feature type="disulfide bond" evidence="4">
    <location>
        <begin position="648"/>
        <end position="657"/>
    </location>
</feature>
<feature type="disulfide bond" evidence="4">
    <location>
        <begin position="590"/>
        <end position="600"/>
    </location>
</feature>
<feature type="domain" description="EGF-like" evidence="7">
    <location>
        <begin position="623"/>
        <end position="658"/>
    </location>
</feature>
<dbReference type="InterPro" id="IPR016186">
    <property type="entry name" value="C-type_lectin-like/link_sf"/>
</dbReference>
<dbReference type="InterPro" id="IPR000742">
    <property type="entry name" value="EGF"/>
</dbReference>
<keyword evidence="3 4" id="KW-1015">Disulfide bond</keyword>
<feature type="region of interest" description="Disordered" evidence="5">
    <location>
        <begin position="1"/>
        <end position="91"/>
    </location>
</feature>
<feature type="disulfide bond" evidence="4">
    <location>
        <begin position="574"/>
        <end position="583"/>
    </location>
</feature>
<dbReference type="EMBL" id="GG666602">
    <property type="protein sequence ID" value="EEN50546.1"/>
    <property type="molecule type" value="Genomic_DNA"/>
</dbReference>
<feature type="disulfide bond" evidence="4">
    <location>
        <begin position="537"/>
        <end position="546"/>
    </location>
</feature>
<feature type="domain" description="EGF-like" evidence="7">
    <location>
        <begin position="586"/>
        <end position="621"/>
    </location>
</feature>
<dbReference type="InterPro" id="IPR018097">
    <property type="entry name" value="EGF_Ca-bd_CS"/>
</dbReference>
<dbReference type="Pfam" id="PF07645">
    <property type="entry name" value="EGF_CA"/>
    <property type="match status" value="1"/>
</dbReference>
<dbReference type="InterPro" id="IPR016187">
    <property type="entry name" value="CTDL_fold"/>
</dbReference>
<feature type="domain" description="EGF-like" evidence="7">
    <location>
        <begin position="512"/>
        <end position="547"/>
    </location>
</feature>
<dbReference type="InterPro" id="IPR001881">
    <property type="entry name" value="EGF-like_Ca-bd_dom"/>
</dbReference>
<dbReference type="AlphaFoldDB" id="C3ZAF3"/>
<feature type="domain" description="EGF-like" evidence="7">
    <location>
        <begin position="438"/>
        <end position="473"/>
    </location>
</feature>
<dbReference type="SUPFAM" id="SSF57184">
    <property type="entry name" value="Growth factor receptor domain"/>
    <property type="match status" value="1"/>
</dbReference>
<name>C3ZAF3_BRAFL</name>
<dbReference type="eggNOG" id="KOG1217">
    <property type="taxonomic scope" value="Eukaryota"/>
</dbReference>
<dbReference type="PROSITE" id="PS00022">
    <property type="entry name" value="EGF_1"/>
    <property type="match status" value="6"/>
</dbReference>